<protein>
    <submittedName>
        <fullName evidence="1">Uncharacterized protein</fullName>
    </submittedName>
</protein>
<gene>
    <name evidence="1" type="ORF">LR48_Vigan07g204800</name>
</gene>
<evidence type="ECO:0000313" key="1">
    <source>
        <dbReference type="EMBL" id="KOM48344.1"/>
    </source>
</evidence>
<accession>A0A0L9V0Q9</accession>
<dbReference type="EMBL" id="CM003377">
    <property type="protein sequence ID" value="KOM48344.1"/>
    <property type="molecule type" value="Genomic_DNA"/>
</dbReference>
<organism evidence="1 2">
    <name type="scientific">Phaseolus angularis</name>
    <name type="common">Azuki bean</name>
    <name type="synonym">Vigna angularis</name>
    <dbReference type="NCBI Taxonomy" id="3914"/>
    <lineage>
        <taxon>Eukaryota</taxon>
        <taxon>Viridiplantae</taxon>
        <taxon>Streptophyta</taxon>
        <taxon>Embryophyta</taxon>
        <taxon>Tracheophyta</taxon>
        <taxon>Spermatophyta</taxon>
        <taxon>Magnoliopsida</taxon>
        <taxon>eudicotyledons</taxon>
        <taxon>Gunneridae</taxon>
        <taxon>Pentapetalae</taxon>
        <taxon>rosids</taxon>
        <taxon>fabids</taxon>
        <taxon>Fabales</taxon>
        <taxon>Fabaceae</taxon>
        <taxon>Papilionoideae</taxon>
        <taxon>50 kb inversion clade</taxon>
        <taxon>NPAAA clade</taxon>
        <taxon>indigoferoid/millettioid clade</taxon>
        <taxon>Phaseoleae</taxon>
        <taxon>Vigna</taxon>
    </lineage>
</organism>
<sequence>MTLFILGKSLSEKIRYDRLVWGRLVVPSKSFFIVRCGKEVLFGCVMREEDASITHVSFGHVMRERNCLWSWMRKKDRFDDE</sequence>
<name>A0A0L9V0Q9_PHAAN</name>
<dbReference type="Gramene" id="KOM48344">
    <property type="protein sequence ID" value="KOM48344"/>
    <property type="gene ID" value="LR48_Vigan07g204800"/>
</dbReference>
<dbReference type="AlphaFoldDB" id="A0A0L9V0Q9"/>
<reference evidence="2" key="1">
    <citation type="journal article" date="2015" name="Proc. Natl. Acad. Sci. U.S.A.">
        <title>Genome sequencing of adzuki bean (Vigna angularis) provides insight into high starch and low fat accumulation and domestication.</title>
        <authorList>
            <person name="Yang K."/>
            <person name="Tian Z."/>
            <person name="Chen C."/>
            <person name="Luo L."/>
            <person name="Zhao B."/>
            <person name="Wang Z."/>
            <person name="Yu L."/>
            <person name="Li Y."/>
            <person name="Sun Y."/>
            <person name="Li W."/>
            <person name="Chen Y."/>
            <person name="Li Y."/>
            <person name="Zhang Y."/>
            <person name="Ai D."/>
            <person name="Zhao J."/>
            <person name="Shang C."/>
            <person name="Ma Y."/>
            <person name="Wu B."/>
            <person name="Wang M."/>
            <person name="Gao L."/>
            <person name="Sun D."/>
            <person name="Zhang P."/>
            <person name="Guo F."/>
            <person name="Wang W."/>
            <person name="Li Y."/>
            <person name="Wang J."/>
            <person name="Varshney R.K."/>
            <person name="Wang J."/>
            <person name="Ling H.Q."/>
            <person name="Wan P."/>
        </authorList>
    </citation>
    <scope>NUCLEOTIDE SEQUENCE</scope>
    <source>
        <strain evidence="2">cv. Jingnong 6</strain>
    </source>
</reference>
<dbReference type="Proteomes" id="UP000053144">
    <property type="component" value="Chromosome 7"/>
</dbReference>
<evidence type="ECO:0000313" key="2">
    <source>
        <dbReference type="Proteomes" id="UP000053144"/>
    </source>
</evidence>
<proteinExistence type="predicted"/>